<reference evidence="6 7" key="1">
    <citation type="submission" date="2015-09" db="EMBL/GenBank/DDBJ databases">
        <title>Genome sequence of Oxobacter pfennigii DSM 3222.</title>
        <authorList>
            <person name="Poehlein A."/>
            <person name="Bengelsdorf F.R."/>
            <person name="Schiel-Bengelsdorf B."/>
            <person name="Duerre P."/>
            <person name="Daniel R."/>
        </authorList>
    </citation>
    <scope>NUCLEOTIDE SEQUENCE [LARGE SCALE GENOMIC DNA]</scope>
    <source>
        <strain evidence="6 7">DSM 3222</strain>
    </source>
</reference>
<dbReference type="SMART" id="SM00491">
    <property type="entry name" value="HELICc2"/>
    <property type="match status" value="1"/>
</dbReference>
<evidence type="ECO:0000256" key="2">
    <source>
        <dbReference type="ARBA" id="ARBA00022801"/>
    </source>
</evidence>
<feature type="domain" description="Helicase ATP-binding" evidence="5">
    <location>
        <begin position="171"/>
        <end position="476"/>
    </location>
</feature>
<name>A0A0P8YYZ4_9CLOT</name>
<protein>
    <submittedName>
        <fullName evidence="6">Putative ATP-dependent helicase DinG</fullName>
        <ecNumber evidence="6">3.6.4.12</ecNumber>
    </submittedName>
</protein>
<dbReference type="InterPro" id="IPR027417">
    <property type="entry name" value="P-loop_NTPase"/>
</dbReference>
<keyword evidence="1" id="KW-0547">Nucleotide-binding</keyword>
<keyword evidence="7" id="KW-1185">Reference proteome</keyword>
<dbReference type="GO" id="GO:0003678">
    <property type="term" value="F:DNA helicase activity"/>
    <property type="evidence" value="ECO:0007669"/>
    <property type="project" value="UniProtKB-EC"/>
</dbReference>
<dbReference type="PANTHER" id="PTHR11472:SF34">
    <property type="entry name" value="REGULATOR OF TELOMERE ELONGATION HELICASE 1"/>
    <property type="match status" value="1"/>
</dbReference>
<dbReference type="InterPro" id="IPR045028">
    <property type="entry name" value="DinG/Rad3-like"/>
</dbReference>
<evidence type="ECO:0000256" key="1">
    <source>
        <dbReference type="ARBA" id="ARBA00022741"/>
    </source>
</evidence>
<dbReference type="Proteomes" id="UP000050326">
    <property type="component" value="Unassembled WGS sequence"/>
</dbReference>
<keyword evidence="2 6" id="KW-0378">Hydrolase</keyword>
<dbReference type="STRING" id="36849.OXPF_15070"/>
<dbReference type="PROSITE" id="PS51193">
    <property type="entry name" value="HELICASE_ATP_BIND_2"/>
    <property type="match status" value="1"/>
</dbReference>
<dbReference type="InterPro" id="IPR014013">
    <property type="entry name" value="Helic_SF1/SF2_ATP-bd_DinG/Rad3"/>
</dbReference>
<dbReference type="GO" id="GO:0003676">
    <property type="term" value="F:nucleic acid binding"/>
    <property type="evidence" value="ECO:0007669"/>
    <property type="project" value="InterPro"/>
</dbReference>
<keyword evidence="6" id="KW-0347">Helicase</keyword>
<evidence type="ECO:0000313" key="6">
    <source>
        <dbReference type="EMBL" id="KPU45029.1"/>
    </source>
</evidence>
<dbReference type="InterPro" id="IPR006555">
    <property type="entry name" value="ATP-dep_Helicase_C"/>
</dbReference>
<proteinExistence type="inferred from homology"/>
<dbReference type="GO" id="GO:0005524">
    <property type="term" value="F:ATP binding"/>
    <property type="evidence" value="ECO:0007669"/>
    <property type="project" value="UniProtKB-KW"/>
</dbReference>
<accession>A0A0P8YYZ4</accession>
<organism evidence="6 7">
    <name type="scientific">Oxobacter pfennigii</name>
    <dbReference type="NCBI Taxonomy" id="36849"/>
    <lineage>
        <taxon>Bacteria</taxon>
        <taxon>Bacillati</taxon>
        <taxon>Bacillota</taxon>
        <taxon>Clostridia</taxon>
        <taxon>Eubacteriales</taxon>
        <taxon>Clostridiaceae</taxon>
        <taxon>Oxobacter</taxon>
    </lineage>
</organism>
<evidence type="ECO:0000313" key="7">
    <source>
        <dbReference type="Proteomes" id="UP000050326"/>
    </source>
</evidence>
<gene>
    <name evidence="6" type="primary">dinG</name>
    <name evidence="6" type="ORF">OXPF_15070</name>
</gene>
<dbReference type="GO" id="GO:0006139">
    <property type="term" value="P:nucleobase-containing compound metabolic process"/>
    <property type="evidence" value="ECO:0007669"/>
    <property type="project" value="InterPro"/>
</dbReference>
<evidence type="ECO:0000259" key="5">
    <source>
        <dbReference type="PROSITE" id="PS51193"/>
    </source>
</evidence>
<dbReference type="EC" id="3.6.4.12" evidence="6"/>
<evidence type="ECO:0000256" key="3">
    <source>
        <dbReference type="ARBA" id="ARBA00022840"/>
    </source>
</evidence>
<dbReference type="AlphaFoldDB" id="A0A0P8YYZ4"/>
<evidence type="ECO:0000256" key="4">
    <source>
        <dbReference type="ARBA" id="ARBA00038058"/>
    </source>
</evidence>
<keyword evidence="3" id="KW-0067">ATP-binding</keyword>
<comment type="similarity">
    <text evidence="4">Belongs to the helicase family. DinG subfamily.</text>
</comment>
<dbReference type="SUPFAM" id="SSF52540">
    <property type="entry name" value="P-loop containing nucleoside triphosphate hydrolases"/>
    <property type="match status" value="1"/>
</dbReference>
<dbReference type="Gene3D" id="3.40.50.300">
    <property type="entry name" value="P-loop containing nucleotide triphosphate hydrolases"/>
    <property type="match status" value="2"/>
</dbReference>
<dbReference type="PATRIC" id="fig|36849.3.peg.1597"/>
<sequence>MRRVLLCGLTLPPVSGKRGQIGYEIMRNTNHLPDGGAIAAKRPSCFAAPLCRQQKGGKPMQYKAIHEVSREIPPGILQKYGEAALFTAYGCVLLECETAKGYGYKALNLQTGRMAAIHRRTSPLTLSGVATMAERIRLSPVAGKGRYEIDMPPGENLLRDSLAGIQNHIFETILPEHGYGIREKQVELAAHILDAIGHRDISLSEAEVGTGKTHAYLIAAALAKRGRVNDFWLRGYYPDQSYAASAYMPVVISTASIALQNAIVRDYIPEISRILMAHGIIRTPLSCVLRKGREHYVCERNLRTFYRDTDERTQKRLAPLLQGIASIDLANTEGLTPYIKRRICVSGRCDDHCPYYDGCKYMAHICYVQSGEHDFQVCNHNYFLADVLRRSKGQRPLIPHYQAVILDEAHKFLEAARQMYGVELSSLAIPRMVEDISCFTYRKGVSGQTVRELAVKLGGQNRRLFRLLTERIPTGSGDEEAERVPTLLDETAARHLRNIRRIGSELSTLLSEQLLLARYHGSCAQARFALSRIREQAGILENYESLVYWLEQPNGELSPEERNSLETLLCAIPKQLSDLLYKDLWSGSIPVILTSGTLSAAGSFTHIERKMGLDRVRNLTKTSKPSPFCYRENVLLYLSESVPFPDLRDKEYLAAVAEEAGQLIEAAHGHAALLFTSYRAMDQVFALLEAQELAYPLFRLDRGGVAAIERFRKSGNGVLFASGALWEGIDLPGDMLSLLIIVKLPFAVPDPVSEYEQTLYDTMEQYKNSVVVPEMLIKLKQGFGRLIRTETDTGVVALLDSRVREGGPYRTRVLDALPDCPVTSDIAAVERFIQEKKEPGYFG</sequence>
<comment type="caution">
    <text evidence="6">The sequence shown here is derived from an EMBL/GenBank/DDBJ whole genome shotgun (WGS) entry which is preliminary data.</text>
</comment>
<dbReference type="PANTHER" id="PTHR11472">
    <property type="entry name" value="DNA REPAIR DEAD HELICASE RAD3/XP-D SUBFAMILY MEMBER"/>
    <property type="match status" value="1"/>
</dbReference>
<dbReference type="GO" id="GO:0016818">
    <property type="term" value="F:hydrolase activity, acting on acid anhydrides, in phosphorus-containing anhydrides"/>
    <property type="evidence" value="ECO:0007669"/>
    <property type="project" value="InterPro"/>
</dbReference>
<dbReference type="Pfam" id="PF13307">
    <property type="entry name" value="Helicase_C_2"/>
    <property type="match status" value="1"/>
</dbReference>
<dbReference type="EMBL" id="LKET01000028">
    <property type="protein sequence ID" value="KPU45029.1"/>
    <property type="molecule type" value="Genomic_DNA"/>
</dbReference>